<feature type="domain" description="Cysteinyl-tRNA synthetase class Ia DALR" evidence="12">
    <location>
        <begin position="127"/>
        <end position="175"/>
    </location>
</feature>
<dbReference type="GO" id="GO:0046872">
    <property type="term" value="F:metal ion binding"/>
    <property type="evidence" value="ECO:0007669"/>
    <property type="project" value="UniProtKB-KW"/>
</dbReference>
<comment type="subcellular location">
    <subcellularLocation>
        <location evidence="2">Cytoplasm</location>
    </subcellularLocation>
</comment>
<evidence type="ECO:0000256" key="4">
    <source>
        <dbReference type="ARBA" id="ARBA00011245"/>
    </source>
</evidence>
<dbReference type="InterPro" id="IPR032678">
    <property type="entry name" value="tRNA-synt_1_cat_dom"/>
</dbReference>
<protein>
    <recommendedName>
        <fullName evidence="5">Cysteine--tRNA ligase</fullName>
    </recommendedName>
</protein>
<sequence length="237" mass="26168">MFGHDQGASGTEIDIHGGGQDLIFPHHENELAQSECCHGHPFVRTWVHNGYVLSGGEKMSKSLGNFHTVHDLLADFPGEAIRLTLMSAHYRQPLDFTTDGIAENKRRLDRWYRLIAGVQPAQIVPQTVVAALEDDLNSPRAIAALEALAKPESVDQLLAGAQFMGLLLENPDQWFKGNRAGGLDADAVEALILERKEARKARDFARADKVRDQLDAAGIRLLDRPDGTTDWERTGND</sequence>
<dbReference type="GO" id="GO:0004817">
    <property type="term" value="F:cysteine-tRNA ligase activity"/>
    <property type="evidence" value="ECO:0007669"/>
    <property type="project" value="InterPro"/>
</dbReference>
<evidence type="ECO:0000256" key="6">
    <source>
        <dbReference type="ARBA" id="ARBA00022598"/>
    </source>
</evidence>
<proteinExistence type="inferred from homology"/>
<keyword evidence="7" id="KW-0479">Metal-binding</keyword>
<dbReference type="AlphaFoldDB" id="A0A5A7MWI0"/>
<dbReference type="InterPro" id="IPR024909">
    <property type="entry name" value="Cys-tRNA/MSH_ligase"/>
</dbReference>
<dbReference type="EMBL" id="BKCL01000001">
    <property type="protein sequence ID" value="GEQ96493.1"/>
    <property type="molecule type" value="Genomic_DNA"/>
</dbReference>
<dbReference type="GO" id="GO:0005829">
    <property type="term" value="C:cytosol"/>
    <property type="evidence" value="ECO:0007669"/>
    <property type="project" value="TreeGrafter"/>
</dbReference>
<evidence type="ECO:0000256" key="1">
    <source>
        <dbReference type="ARBA" id="ARBA00001947"/>
    </source>
</evidence>
<keyword evidence="6" id="KW-0436">Ligase</keyword>
<evidence type="ECO:0000256" key="5">
    <source>
        <dbReference type="ARBA" id="ARBA00014738"/>
    </source>
</evidence>
<dbReference type="SUPFAM" id="SSF47323">
    <property type="entry name" value="Anticodon-binding domain of a subclass of class I aminoacyl-tRNA synthetases"/>
    <property type="match status" value="1"/>
</dbReference>
<dbReference type="Pfam" id="PF01406">
    <property type="entry name" value="tRNA-synt_1e"/>
    <property type="match status" value="1"/>
</dbReference>
<dbReference type="Proteomes" id="UP000325187">
    <property type="component" value="Unassembled WGS sequence"/>
</dbReference>
<dbReference type="PANTHER" id="PTHR10890:SF3">
    <property type="entry name" value="CYSTEINE--TRNA LIGASE, CYTOPLASMIC"/>
    <property type="match status" value="1"/>
</dbReference>
<comment type="subunit">
    <text evidence="4">Monomer.</text>
</comment>
<dbReference type="Gene3D" id="1.20.120.1910">
    <property type="entry name" value="Cysteine-tRNA ligase, C-terminal anti-codon recognition domain"/>
    <property type="match status" value="1"/>
</dbReference>
<dbReference type="InterPro" id="IPR014729">
    <property type="entry name" value="Rossmann-like_a/b/a_fold"/>
</dbReference>
<name>A0A5A7MWI0_9PROT</name>
<evidence type="ECO:0000256" key="7">
    <source>
        <dbReference type="ARBA" id="ARBA00022723"/>
    </source>
</evidence>
<dbReference type="InterPro" id="IPR015273">
    <property type="entry name" value="Cys-tRNA-synt_Ia_DALR"/>
</dbReference>
<comment type="similarity">
    <text evidence="3">Belongs to the class-I aminoacyl-tRNA synthetase family.</text>
</comment>
<dbReference type="SUPFAM" id="SSF52374">
    <property type="entry name" value="Nucleotidylyl transferase"/>
    <property type="match status" value="1"/>
</dbReference>
<evidence type="ECO:0000256" key="11">
    <source>
        <dbReference type="ARBA" id="ARBA00023146"/>
    </source>
</evidence>
<evidence type="ECO:0000313" key="16">
    <source>
        <dbReference type="Proteomes" id="UP000325187"/>
    </source>
</evidence>
<dbReference type="PANTHER" id="PTHR10890">
    <property type="entry name" value="CYSTEINYL-TRNA SYNTHETASE"/>
    <property type="match status" value="1"/>
</dbReference>
<dbReference type="EMBL" id="BKCM01000003">
    <property type="protein sequence ID" value="GER00187.1"/>
    <property type="molecule type" value="Genomic_DNA"/>
</dbReference>
<evidence type="ECO:0000256" key="3">
    <source>
        <dbReference type="ARBA" id="ARBA00005594"/>
    </source>
</evidence>
<evidence type="ECO:0000256" key="10">
    <source>
        <dbReference type="ARBA" id="ARBA00022840"/>
    </source>
</evidence>
<accession>A0A5A7MWI0</accession>
<dbReference type="Gene3D" id="3.40.50.620">
    <property type="entry name" value="HUPs"/>
    <property type="match status" value="1"/>
</dbReference>
<evidence type="ECO:0000313" key="13">
    <source>
        <dbReference type="EMBL" id="GEQ96493.1"/>
    </source>
</evidence>
<evidence type="ECO:0000256" key="9">
    <source>
        <dbReference type="ARBA" id="ARBA00022833"/>
    </source>
</evidence>
<dbReference type="GO" id="GO:0006423">
    <property type="term" value="P:cysteinyl-tRNA aminoacylation"/>
    <property type="evidence" value="ECO:0007669"/>
    <property type="project" value="InterPro"/>
</dbReference>
<dbReference type="GO" id="GO:0005524">
    <property type="term" value="F:ATP binding"/>
    <property type="evidence" value="ECO:0007669"/>
    <property type="project" value="UniProtKB-KW"/>
</dbReference>
<dbReference type="Proteomes" id="UP000322084">
    <property type="component" value="Unassembled WGS sequence"/>
</dbReference>
<comment type="cofactor">
    <cofactor evidence="1">
        <name>Zn(2+)</name>
        <dbReference type="ChEBI" id="CHEBI:29105"/>
    </cofactor>
</comment>
<evidence type="ECO:0000259" key="12">
    <source>
        <dbReference type="SMART" id="SM00840"/>
    </source>
</evidence>
<keyword evidence="10" id="KW-0067">ATP-binding</keyword>
<evidence type="ECO:0000313" key="15">
    <source>
        <dbReference type="Proteomes" id="UP000322084"/>
    </source>
</evidence>
<comment type="caution">
    <text evidence="14">The sequence shown here is derived from an EMBL/GenBank/DDBJ whole genome shotgun (WGS) entry which is preliminary data.</text>
</comment>
<evidence type="ECO:0000313" key="14">
    <source>
        <dbReference type="EMBL" id="GER00187.1"/>
    </source>
</evidence>
<dbReference type="InterPro" id="IPR009080">
    <property type="entry name" value="tRNAsynth_Ia_anticodon-bd"/>
</dbReference>
<evidence type="ECO:0000256" key="2">
    <source>
        <dbReference type="ARBA" id="ARBA00004496"/>
    </source>
</evidence>
<reference evidence="15 16" key="1">
    <citation type="submission" date="2019-09" db="EMBL/GenBank/DDBJ databases">
        <title>NBRP : Genome information of microbial organism related human and environment.</title>
        <authorList>
            <person name="Hattori M."/>
            <person name="Oshima K."/>
            <person name="Inaba H."/>
            <person name="Suda W."/>
            <person name="Sakamoto M."/>
            <person name="Iino T."/>
            <person name="Kitahara M."/>
            <person name="Oshida Y."/>
            <person name="Iida T."/>
            <person name="Kudo T."/>
            <person name="Itoh T."/>
            <person name="Ohkuma M."/>
        </authorList>
    </citation>
    <scope>NUCLEOTIDE SEQUENCE [LARGE SCALE GENOMIC DNA]</scope>
    <source>
        <strain evidence="13 15">Hi-2</strain>
        <strain evidence="14 16">Mie-1</strain>
    </source>
</reference>
<keyword evidence="11" id="KW-0030">Aminoacyl-tRNA synthetase</keyword>
<organism evidence="14 16">
    <name type="scientific">Iodidimonas gelatinilytica</name>
    <dbReference type="NCBI Taxonomy" id="1236966"/>
    <lineage>
        <taxon>Bacteria</taxon>
        <taxon>Pseudomonadati</taxon>
        <taxon>Pseudomonadota</taxon>
        <taxon>Alphaproteobacteria</taxon>
        <taxon>Iodidimonadales</taxon>
        <taxon>Iodidimonadaceae</taxon>
        <taxon>Iodidimonas</taxon>
    </lineage>
</organism>
<keyword evidence="9" id="KW-0862">Zinc</keyword>
<evidence type="ECO:0000256" key="8">
    <source>
        <dbReference type="ARBA" id="ARBA00022741"/>
    </source>
</evidence>
<dbReference type="SMART" id="SM00840">
    <property type="entry name" value="DALR_2"/>
    <property type="match status" value="1"/>
</dbReference>
<accession>A0A5A7MMX6</accession>
<keyword evidence="16" id="KW-1185">Reference proteome</keyword>
<keyword evidence="8" id="KW-0547">Nucleotide-binding</keyword>
<gene>
    <name evidence="13" type="ORF">JCM17844_01300</name>
    <name evidence="14" type="ORF">JCM17845_08100</name>
</gene>